<gene>
    <name evidence="2" type="ORF">Adu01nite_30880</name>
</gene>
<sequence length="176" mass="19607">MNGNWLRLTPAELAHAAEDLPWAQDHAWAAYEAGSPRWLCTEKTWHALSYLLGRHGLGISIVFGEESFREEPEASEETDDEEYGDEEYGDEDDWGYGPPRYLTPAQVAAAAAAIATLTEADLVRGVDPGELARANVYPEIWNDPRELAWAVHYLPEAREFFAAAAKDGDAILCWLD</sequence>
<keyword evidence="3" id="KW-1185">Reference proteome</keyword>
<evidence type="ECO:0000256" key="1">
    <source>
        <dbReference type="SAM" id="MobiDB-lite"/>
    </source>
</evidence>
<feature type="region of interest" description="Disordered" evidence="1">
    <location>
        <begin position="68"/>
        <end position="90"/>
    </location>
</feature>
<evidence type="ECO:0008006" key="4">
    <source>
        <dbReference type="Google" id="ProtNLM"/>
    </source>
</evidence>
<accession>A0ABQ3YVZ1</accession>
<dbReference type="RefSeq" id="WP_203727529.1">
    <property type="nucleotide sequence ID" value="NZ_BAAATX010000005.1"/>
</dbReference>
<evidence type="ECO:0000313" key="2">
    <source>
        <dbReference type="EMBL" id="GIE01738.1"/>
    </source>
</evidence>
<evidence type="ECO:0000313" key="3">
    <source>
        <dbReference type="Proteomes" id="UP000637628"/>
    </source>
</evidence>
<organism evidence="2 3">
    <name type="scientific">Paractinoplanes durhamensis</name>
    <dbReference type="NCBI Taxonomy" id="113563"/>
    <lineage>
        <taxon>Bacteria</taxon>
        <taxon>Bacillati</taxon>
        <taxon>Actinomycetota</taxon>
        <taxon>Actinomycetes</taxon>
        <taxon>Micromonosporales</taxon>
        <taxon>Micromonosporaceae</taxon>
        <taxon>Paractinoplanes</taxon>
    </lineage>
</organism>
<dbReference type="SUPFAM" id="SSF111069">
    <property type="entry name" value="Hypothetical protein yfbM"/>
    <property type="match status" value="1"/>
</dbReference>
<proteinExistence type="predicted"/>
<reference evidence="2 3" key="1">
    <citation type="submission" date="2021-01" db="EMBL/GenBank/DDBJ databases">
        <title>Whole genome shotgun sequence of Actinoplanes durhamensis NBRC 14914.</title>
        <authorList>
            <person name="Komaki H."/>
            <person name="Tamura T."/>
        </authorList>
    </citation>
    <scope>NUCLEOTIDE SEQUENCE [LARGE SCALE GENOMIC DNA]</scope>
    <source>
        <strain evidence="2 3">NBRC 14914</strain>
    </source>
</reference>
<dbReference type="Pfam" id="PF08974">
    <property type="entry name" value="DUF1877"/>
    <property type="match status" value="1"/>
</dbReference>
<dbReference type="InterPro" id="IPR035944">
    <property type="entry name" value="YfbM-like_sf"/>
</dbReference>
<dbReference type="Gene3D" id="3.40.1760.10">
    <property type="entry name" value="YfbM-like super family"/>
    <property type="match status" value="1"/>
</dbReference>
<dbReference type="InterPro" id="IPR015068">
    <property type="entry name" value="DUF1877"/>
</dbReference>
<dbReference type="EMBL" id="BOML01000025">
    <property type="protein sequence ID" value="GIE01738.1"/>
    <property type="molecule type" value="Genomic_DNA"/>
</dbReference>
<protein>
    <recommendedName>
        <fullName evidence="4">DUF1877 family protein</fullName>
    </recommendedName>
</protein>
<dbReference type="Proteomes" id="UP000637628">
    <property type="component" value="Unassembled WGS sequence"/>
</dbReference>
<feature type="compositionally biased region" description="Acidic residues" evidence="1">
    <location>
        <begin position="73"/>
        <end position="90"/>
    </location>
</feature>
<name>A0ABQ3YVZ1_9ACTN</name>
<comment type="caution">
    <text evidence="2">The sequence shown here is derived from an EMBL/GenBank/DDBJ whole genome shotgun (WGS) entry which is preliminary data.</text>
</comment>